<dbReference type="GO" id="GO:0030313">
    <property type="term" value="C:cell envelope"/>
    <property type="evidence" value="ECO:0007669"/>
    <property type="project" value="UniProtKB-SubCell"/>
</dbReference>
<dbReference type="GO" id="GO:0046872">
    <property type="term" value="F:metal ion binding"/>
    <property type="evidence" value="ECO:0007669"/>
    <property type="project" value="UniProtKB-KW"/>
</dbReference>
<dbReference type="AlphaFoldDB" id="A0A9X1YCV0"/>
<dbReference type="EMBL" id="JAJLJH010000001">
    <property type="protein sequence ID" value="MCK9684174.1"/>
    <property type="molecule type" value="Genomic_DNA"/>
</dbReference>
<dbReference type="InterPro" id="IPR009056">
    <property type="entry name" value="Cyt_c-like_dom"/>
</dbReference>
<protein>
    <submittedName>
        <fullName evidence="11">Cytochrome-c peroxidase</fullName>
    </submittedName>
</protein>
<feature type="region of interest" description="Disordered" evidence="8">
    <location>
        <begin position="109"/>
        <end position="129"/>
    </location>
</feature>
<dbReference type="GO" id="GO:0020037">
    <property type="term" value="F:heme binding"/>
    <property type="evidence" value="ECO:0007669"/>
    <property type="project" value="InterPro"/>
</dbReference>
<keyword evidence="11" id="KW-0575">Peroxidase</keyword>
<feature type="signal peptide" evidence="9">
    <location>
        <begin position="1"/>
        <end position="21"/>
    </location>
</feature>
<evidence type="ECO:0000256" key="5">
    <source>
        <dbReference type="ARBA" id="ARBA00023002"/>
    </source>
</evidence>
<reference evidence="11" key="1">
    <citation type="submission" date="2021-11" db="EMBL/GenBank/DDBJ databases">
        <title>BS-T2-15 a new species belonging to the Comamonadaceae family isolated from the soil of a French oak forest.</title>
        <authorList>
            <person name="Mieszkin S."/>
            <person name="Alain K."/>
        </authorList>
    </citation>
    <scope>NUCLEOTIDE SEQUENCE</scope>
    <source>
        <strain evidence="11">BS-T2-15</strain>
    </source>
</reference>
<dbReference type="SUPFAM" id="SSF46626">
    <property type="entry name" value="Cytochrome c"/>
    <property type="match status" value="2"/>
</dbReference>
<name>A0A9X1YCV0_9BURK</name>
<evidence type="ECO:0000259" key="10">
    <source>
        <dbReference type="PROSITE" id="PS51007"/>
    </source>
</evidence>
<feature type="domain" description="Cytochrome c" evidence="10">
    <location>
        <begin position="223"/>
        <end position="411"/>
    </location>
</feature>
<dbReference type="InterPro" id="IPR004852">
    <property type="entry name" value="Di-haem_cyt_c_peroxidsae"/>
</dbReference>
<dbReference type="GO" id="GO:0004130">
    <property type="term" value="F:cytochrome-c peroxidase activity"/>
    <property type="evidence" value="ECO:0007669"/>
    <property type="project" value="TreeGrafter"/>
</dbReference>
<feature type="domain" description="Cytochrome c" evidence="10">
    <location>
        <begin position="37"/>
        <end position="147"/>
    </location>
</feature>
<comment type="caution">
    <text evidence="11">The sequence shown here is derived from an EMBL/GenBank/DDBJ whole genome shotgun (WGS) entry which is preliminary data.</text>
</comment>
<dbReference type="GO" id="GO:0009055">
    <property type="term" value="F:electron transfer activity"/>
    <property type="evidence" value="ECO:0007669"/>
    <property type="project" value="InterPro"/>
</dbReference>
<evidence type="ECO:0000313" key="11">
    <source>
        <dbReference type="EMBL" id="MCK9684174.1"/>
    </source>
</evidence>
<evidence type="ECO:0000256" key="4">
    <source>
        <dbReference type="ARBA" id="ARBA00022729"/>
    </source>
</evidence>
<accession>A0A9X1YCV0</accession>
<keyword evidence="6 7" id="KW-0408">Iron</keyword>
<sequence length="428" mass="46174">MPAARASIVAALLAGAAVALAVEPAPRAYGERPSVDELAELGRAMFNDPRLSASGTLACASCHDPARAFGPNAHTRSPFMDDDPAHDGTRAIPSLRYAQFTIRFTEHTTDDEETHGVDGGPTGGFTWDGRADTAREQALLPLFDEREMGNRDAASLARRLAAAPYAARFRRAFSAPGRDVLADPKQTVAWMALAFEVFEQGREFAPFDSRYDRWLAGRATLAPAELRGLALFRDPAKGNCDTCHPSQRASSGRAPLFTDAGFIAVAAPRRADLPPAAASATIPVLASRARGAEVDLGLCRSGRPGLSDDPSFCGRFRTPTLRNVALRTSFFHNGSVKSLRDAVAFYATRDTDPARWYSRNADGSVRVYDDLPADVVPFVNREVPFQPRPDGKPRLDEHDIDDLVAFLRTLTDADAEAAVGEITGHAAR</sequence>
<dbReference type="PANTHER" id="PTHR30600:SF10">
    <property type="entry name" value="BLL6722 PROTEIN"/>
    <property type="match status" value="1"/>
</dbReference>
<evidence type="ECO:0000256" key="7">
    <source>
        <dbReference type="PROSITE-ProRule" id="PRU00433"/>
    </source>
</evidence>
<dbReference type="PROSITE" id="PS51007">
    <property type="entry name" value="CYTC"/>
    <property type="match status" value="2"/>
</dbReference>
<keyword evidence="12" id="KW-1185">Reference proteome</keyword>
<evidence type="ECO:0000256" key="8">
    <source>
        <dbReference type="SAM" id="MobiDB-lite"/>
    </source>
</evidence>
<gene>
    <name evidence="11" type="ORF">LPC04_00460</name>
</gene>
<keyword evidence="2 7" id="KW-0349">Heme</keyword>
<evidence type="ECO:0000256" key="9">
    <source>
        <dbReference type="SAM" id="SignalP"/>
    </source>
</evidence>
<evidence type="ECO:0000313" key="12">
    <source>
        <dbReference type="Proteomes" id="UP001139353"/>
    </source>
</evidence>
<keyword evidence="5" id="KW-0560">Oxidoreductase</keyword>
<evidence type="ECO:0000256" key="2">
    <source>
        <dbReference type="ARBA" id="ARBA00022617"/>
    </source>
</evidence>
<dbReference type="RefSeq" id="WP_275680208.1">
    <property type="nucleotide sequence ID" value="NZ_JAJLJH010000001.1"/>
</dbReference>
<evidence type="ECO:0000256" key="1">
    <source>
        <dbReference type="ARBA" id="ARBA00004196"/>
    </source>
</evidence>
<keyword evidence="4 9" id="KW-0732">Signal</keyword>
<dbReference type="Pfam" id="PF03150">
    <property type="entry name" value="CCP_MauG"/>
    <property type="match status" value="1"/>
</dbReference>
<dbReference type="PANTHER" id="PTHR30600">
    <property type="entry name" value="CYTOCHROME C PEROXIDASE-RELATED"/>
    <property type="match status" value="1"/>
</dbReference>
<dbReference type="InterPro" id="IPR051395">
    <property type="entry name" value="Cytochrome_c_Peroxidase/MauG"/>
</dbReference>
<proteinExistence type="predicted"/>
<feature type="chain" id="PRO_5040816893" evidence="9">
    <location>
        <begin position="22"/>
        <end position="428"/>
    </location>
</feature>
<evidence type="ECO:0000256" key="3">
    <source>
        <dbReference type="ARBA" id="ARBA00022723"/>
    </source>
</evidence>
<dbReference type="Proteomes" id="UP001139353">
    <property type="component" value="Unassembled WGS sequence"/>
</dbReference>
<keyword evidence="3 7" id="KW-0479">Metal-binding</keyword>
<dbReference type="InterPro" id="IPR036909">
    <property type="entry name" value="Cyt_c-like_dom_sf"/>
</dbReference>
<comment type="subcellular location">
    <subcellularLocation>
        <location evidence="1">Cell envelope</location>
    </subcellularLocation>
</comment>
<organism evidence="11 12">
    <name type="scientific">Scleromatobacter humisilvae</name>
    <dbReference type="NCBI Taxonomy" id="2897159"/>
    <lineage>
        <taxon>Bacteria</taxon>
        <taxon>Pseudomonadati</taxon>
        <taxon>Pseudomonadota</taxon>
        <taxon>Betaproteobacteria</taxon>
        <taxon>Burkholderiales</taxon>
        <taxon>Sphaerotilaceae</taxon>
        <taxon>Scleromatobacter</taxon>
    </lineage>
</organism>
<dbReference type="Gene3D" id="1.10.760.10">
    <property type="entry name" value="Cytochrome c-like domain"/>
    <property type="match status" value="2"/>
</dbReference>
<evidence type="ECO:0000256" key="6">
    <source>
        <dbReference type="ARBA" id="ARBA00023004"/>
    </source>
</evidence>